<dbReference type="PANTHER" id="PTHR37308">
    <property type="entry name" value="INTEGRAL MEMBRANE PROTEIN"/>
    <property type="match status" value="1"/>
</dbReference>
<dbReference type="PANTHER" id="PTHR37308:SF1">
    <property type="entry name" value="POLYPRENYL-PHOSPHATE TRANSPORTER"/>
    <property type="match status" value="1"/>
</dbReference>
<keyword evidence="1" id="KW-1133">Transmembrane helix</keyword>
<name>A0A3M0Z1F2_9BACT</name>
<protein>
    <submittedName>
        <fullName evidence="2">DUF368 domain-containing protein</fullName>
    </submittedName>
</protein>
<dbReference type="InterPro" id="IPR007163">
    <property type="entry name" value="VCA0040-like"/>
</dbReference>
<dbReference type="Proteomes" id="UP000269410">
    <property type="component" value="Unassembled WGS sequence"/>
</dbReference>
<evidence type="ECO:0000313" key="3">
    <source>
        <dbReference type="Proteomes" id="UP000269410"/>
    </source>
</evidence>
<feature type="transmembrane region" description="Helical" evidence="1">
    <location>
        <begin position="233"/>
        <end position="254"/>
    </location>
</feature>
<feature type="transmembrane region" description="Helical" evidence="1">
    <location>
        <begin position="98"/>
        <end position="120"/>
    </location>
</feature>
<proteinExistence type="predicted"/>
<dbReference type="Pfam" id="PF04018">
    <property type="entry name" value="VCA0040-like"/>
    <property type="match status" value="1"/>
</dbReference>
<evidence type="ECO:0000256" key="1">
    <source>
        <dbReference type="SAM" id="Phobius"/>
    </source>
</evidence>
<sequence>MNKLVFCYDLIIFTTGFVIEFVRNYIKGIIIGIAEVIPGVSGSTLALSLNVYDDFIDFLNDFLAWLKQKIGFHFSKLIHVRSFSMVNGKVPVNPNFNFGLPLLLGIISVYFLLINLVGFLIKAIPNYVYSVFFGLVTASILKVWVSINKKTLANVFVIFVSSIFIFLLLGIKPSIVVINPDPIYIFFAAIFVITAMLLPGISGSFVLLVFGIYEYMIELVRSITKLSISPHDLLNLLAFVLGALISFIFFIKFIKTLFLKFKDATYSVLLGLMIGSLRVIFPFFEPVFSSDGKIIDKVPALPNNNYNTFLIFLLIAIGFLVVKLIEKLGKQPKDVNV</sequence>
<feature type="transmembrane region" description="Helical" evidence="1">
    <location>
        <begin position="29"/>
        <end position="52"/>
    </location>
</feature>
<gene>
    <name evidence="2" type="ORF">D6810_02780</name>
</gene>
<comment type="caution">
    <text evidence="2">The sequence shown here is derived from an EMBL/GenBank/DDBJ whole genome shotgun (WGS) entry which is preliminary data.</text>
</comment>
<keyword evidence="1" id="KW-0812">Transmembrane</keyword>
<feature type="transmembrane region" description="Helical" evidence="1">
    <location>
        <begin position="304"/>
        <end position="325"/>
    </location>
</feature>
<dbReference type="AlphaFoldDB" id="A0A3M0Z1F2"/>
<keyword evidence="1" id="KW-0472">Membrane</keyword>
<evidence type="ECO:0000313" key="2">
    <source>
        <dbReference type="EMBL" id="RMD76861.1"/>
    </source>
</evidence>
<feature type="transmembrane region" description="Helical" evidence="1">
    <location>
        <begin position="6"/>
        <end position="22"/>
    </location>
</feature>
<feature type="transmembrane region" description="Helical" evidence="1">
    <location>
        <begin position="266"/>
        <end position="284"/>
    </location>
</feature>
<reference evidence="2 3" key="1">
    <citation type="submission" date="2018-10" db="EMBL/GenBank/DDBJ databases">
        <title>Thermophilic Lithotrophy and Phototrophy in an Intertidal, Iron-rich, Geothermal Spring.</title>
        <authorList>
            <person name="Ward L.M."/>
            <person name="Idei A."/>
            <person name="Nakagawa M."/>
            <person name="Ueno Y."/>
            <person name="Fischer W."/>
            <person name="Mcglynn S.E."/>
        </authorList>
    </citation>
    <scope>NUCLEOTIDE SEQUENCE [LARGE SCALE GENOMIC DNA]</scope>
    <source>
        <strain evidence="2">J137</strain>
    </source>
</reference>
<dbReference type="EMBL" id="RFKV01000089">
    <property type="protein sequence ID" value="RMD76861.1"/>
    <property type="molecule type" value="Genomic_DNA"/>
</dbReference>
<organism evidence="2 3">
    <name type="scientific">Candidatus Dojkabacteria bacterium</name>
    <dbReference type="NCBI Taxonomy" id="2099670"/>
    <lineage>
        <taxon>Bacteria</taxon>
        <taxon>Candidatus Dojkabacteria</taxon>
    </lineage>
</organism>
<feature type="transmembrane region" description="Helical" evidence="1">
    <location>
        <begin position="127"/>
        <end position="145"/>
    </location>
</feature>
<feature type="transmembrane region" description="Helical" evidence="1">
    <location>
        <begin position="151"/>
        <end position="171"/>
    </location>
</feature>
<feature type="transmembrane region" description="Helical" evidence="1">
    <location>
        <begin position="183"/>
        <end position="213"/>
    </location>
</feature>
<accession>A0A3M0Z1F2</accession>